<feature type="transmembrane region" description="Helical" evidence="1">
    <location>
        <begin position="149"/>
        <end position="170"/>
    </location>
</feature>
<comment type="caution">
    <text evidence="2">The sequence shown here is derived from an EMBL/GenBank/DDBJ whole genome shotgun (WGS) entry which is preliminary data.</text>
</comment>
<dbReference type="RefSeq" id="WP_372390224.1">
    <property type="nucleotide sequence ID" value="NZ_JBGNYA010000001.1"/>
</dbReference>
<feature type="transmembrane region" description="Helical" evidence="1">
    <location>
        <begin position="377"/>
        <end position="400"/>
    </location>
</feature>
<feature type="transmembrane region" description="Helical" evidence="1">
    <location>
        <begin position="89"/>
        <end position="111"/>
    </location>
</feature>
<evidence type="ECO:0000313" key="3">
    <source>
        <dbReference type="Proteomes" id="UP001570511"/>
    </source>
</evidence>
<keyword evidence="3" id="KW-1185">Reference proteome</keyword>
<dbReference type="SUPFAM" id="SSF81442">
    <property type="entry name" value="Cytochrome c oxidase subunit I-like"/>
    <property type="match status" value="2"/>
</dbReference>
<dbReference type="InterPro" id="IPR036927">
    <property type="entry name" value="Cyt_c_oxase-like_su1_sf"/>
</dbReference>
<keyword evidence="1" id="KW-0472">Membrane</keyword>
<dbReference type="EMBL" id="JBGNYA010000001">
    <property type="protein sequence ID" value="MFA1611840.1"/>
    <property type="molecule type" value="Genomic_DNA"/>
</dbReference>
<feature type="transmembrane region" description="Helical" evidence="1">
    <location>
        <begin position="412"/>
        <end position="434"/>
    </location>
</feature>
<dbReference type="Gene3D" id="1.20.210.10">
    <property type="entry name" value="Cytochrome c oxidase-like, subunit I domain"/>
    <property type="match status" value="2"/>
</dbReference>
<sequence length="471" mass="49106">MGAIPADIETDTQPPMTVPLRHFVVALGFLLAGVVLGVLAPLGVAPGRATLAHVHLLLAGWVCVTIMGAMTQFVPVWSGTAIHSERLAAAQLWGVGVGLAGFAGSLLVSAYPWLPAFGAVLLAGFWVFVYNLGRTLLGVRPWDVTERHFALALGFLVAVTGLGLALAVGYVRPVFADVPVVRGDVRAAHATLAVFGVVLTTVFGALYQLATMFTQSDLDRLDAPLRTVEEVGYPIGVVALAGGRLLGSPLVGRLGALLVVAGVVAMAVILGRRLRQRTVEWTPMLRRYGVAAAAMLLWAVPTARAWLLAPLDPAHTFGAPAGVHLLLFGVVGFVVAGTLYHVVPFIVWVHRYSDRLGFEAVPMIDDLYDARLARVDLAALVAGAAALTLAESGVFAAQAVPWAGMGIETGTAAATLFGGVASGVGFAGFAANLVGVVREHGTKSLAGLLLPALDRSDGPAQSRPVEERPEN</sequence>
<protein>
    <recommendedName>
        <fullName evidence="4">Cbb3-type cytochrome c oxidase subunit I</fullName>
    </recommendedName>
</protein>
<evidence type="ECO:0000256" key="1">
    <source>
        <dbReference type="SAM" id="Phobius"/>
    </source>
</evidence>
<dbReference type="AlphaFoldDB" id="A0ABD5MI31"/>
<feature type="transmembrane region" description="Helical" evidence="1">
    <location>
        <begin position="253"/>
        <end position="270"/>
    </location>
</feature>
<feature type="transmembrane region" description="Helical" evidence="1">
    <location>
        <begin position="321"/>
        <end position="349"/>
    </location>
</feature>
<dbReference type="Proteomes" id="UP001570511">
    <property type="component" value="Unassembled WGS sequence"/>
</dbReference>
<evidence type="ECO:0008006" key="4">
    <source>
        <dbReference type="Google" id="ProtNLM"/>
    </source>
</evidence>
<accession>A0ABD5MI31</accession>
<reference evidence="2 3" key="1">
    <citation type="submission" date="2024-08" db="EMBL/GenBank/DDBJ databases">
        <title>Halobellus sp. MBLA0158 whole genome sequence.</title>
        <authorList>
            <person name="Hwang C.Y."/>
            <person name="Cho E.-S."/>
            <person name="Seo M.-J."/>
        </authorList>
    </citation>
    <scope>NUCLEOTIDE SEQUENCE [LARGE SCALE GENOMIC DNA]</scope>
    <source>
        <strain evidence="2 3">MBLA0158</strain>
    </source>
</reference>
<proteinExistence type="predicted"/>
<feature type="transmembrane region" description="Helical" evidence="1">
    <location>
        <begin position="23"/>
        <end position="44"/>
    </location>
</feature>
<name>A0ABD5MI31_9EURY</name>
<feature type="transmembrane region" description="Helical" evidence="1">
    <location>
        <begin position="117"/>
        <end position="137"/>
    </location>
</feature>
<evidence type="ECO:0000313" key="2">
    <source>
        <dbReference type="EMBL" id="MFA1611840.1"/>
    </source>
</evidence>
<gene>
    <name evidence="2" type="ORF">OS889_12575</name>
</gene>
<keyword evidence="1" id="KW-1133">Transmembrane helix</keyword>
<feature type="transmembrane region" description="Helical" evidence="1">
    <location>
        <begin position="56"/>
        <end position="77"/>
    </location>
</feature>
<feature type="transmembrane region" description="Helical" evidence="1">
    <location>
        <begin position="290"/>
        <end position="309"/>
    </location>
</feature>
<organism evidence="2 3">
    <name type="scientific">Halobellus rubicundus</name>
    <dbReference type="NCBI Taxonomy" id="2996466"/>
    <lineage>
        <taxon>Archaea</taxon>
        <taxon>Methanobacteriati</taxon>
        <taxon>Methanobacteriota</taxon>
        <taxon>Stenosarchaea group</taxon>
        <taxon>Halobacteria</taxon>
        <taxon>Halobacteriales</taxon>
        <taxon>Haloferacaceae</taxon>
        <taxon>Halobellus</taxon>
    </lineage>
</organism>
<feature type="transmembrane region" description="Helical" evidence="1">
    <location>
        <begin position="190"/>
        <end position="210"/>
    </location>
</feature>
<keyword evidence="1" id="KW-0812">Transmembrane</keyword>